<feature type="region of interest" description="Disordered" evidence="1">
    <location>
        <begin position="266"/>
        <end position="286"/>
    </location>
</feature>
<protein>
    <submittedName>
        <fullName evidence="2">Uncharacterized protein</fullName>
    </submittedName>
</protein>
<reference evidence="2 3" key="1">
    <citation type="submission" date="2019-04" db="EMBL/GenBank/DDBJ databases">
        <title>Mesorhizobium composti sp. nov., isolated from compost.</title>
        <authorList>
            <person name="Lin S.-Y."/>
            <person name="Hameed A."/>
            <person name="Hsieh Y.-T."/>
            <person name="Young C.-C."/>
        </authorList>
    </citation>
    <scope>NUCLEOTIDE SEQUENCE [LARGE SCALE GENOMIC DNA]</scope>
    <source>
        <strain evidence="2 3">CC-YTH430</strain>
    </source>
</reference>
<dbReference type="Proteomes" id="UP000306441">
    <property type="component" value="Unassembled WGS sequence"/>
</dbReference>
<proteinExistence type="predicted"/>
<evidence type="ECO:0000313" key="3">
    <source>
        <dbReference type="Proteomes" id="UP000306441"/>
    </source>
</evidence>
<evidence type="ECO:0000313" key="2">
    <source>
        <dbReference type="EMBL" id="THF59865.1"/>
    </source>
</evidence>
<dbReference type="EMBL" id="SSNY01000001">
    <property type="protein sequence ID" value="THF59865.1"/>
    <property type="molecule type" value="Genomic_DNA"/>
</dbReference>
<dbReference type="RefSeq" id="WP_136353480.1">
    <property type="nucleotide sequence ID" value="NZ_SSNY01000001.1"/>
</dbReference>
<keyword evidence="3" id="KW-1185">Reference proteome</keyword>
<sequence length="519" mass="54731">MTFYNNPAFAQAAANLTKWFAPPSGAEAAGWATASAKQADTNRRGQVFDYATDPNFDQQRFDRMGTGAGLWTPSQGYYAVDKDDATKRYGFDTQAATLRANNAADNARALATNRLDNQRSAITDLFKPLDPGQVRPEVTPEFMDALQLPAAPAVAGAPKPLSETEWKAGQNQRLIDSGQLTDQDLLDAIAGDKTPVKAIDPNTHQPAFMSPGAAVRQGAQPYEAASAERVDNYLAVGPNGEEKRFVGYVGSDGRIFDVDTHQPVPNVVRKESTGGGMSFETDGQGGIKLSTGNAAGLTTPRVTDLQRQETEAGRAVNELTSLFDTLRPDDLGAAGNINELLTDYGAQAFPSLARPDVSATRAQLKATTLGLAKSLVGDERLSDGDRRAANDVMISGGLGESLPGARAKLASLVALSAYRKAYASTVRSGGTLPPLDGAMLGRLVDEGTISPQVAEVYAKNVLRHAPQAGDSLIPGVANPETGIGAPAGDIPTVRTPEEANALPSGTQFRTPDGRLKVRP</sequence>
<organism evidence="2 3">
    <name type="scientific">Ollibium composti</name>
    <dbReference type="NCBI Taxonomy" id="2675109"/>
    <lineage>
        <taxon>Bacteria</taxon>
        <taxon>Pseudomonadati</taxon>
        <taxon>Pseudomonadota</taxon>
        <taxon>Alphaproteobacteria</taxon>
        <taxon>Hyphomicrobiales</taxon>
        <taxon>Phyllobacteriaceae</taxon>
        <taxon>Ollibium</taxon>
    </lineage>
</organism>
<comment type="caution">
    <text evidence="2">The sequence shown here is derived from an EMBL/GenBank/DDBJ whole genome shotgun (WGS) entry which is preliminary data.</text>
</comment>
<evidence type="ECO:0000256" key="1">
    <source>
        <dbReference type="SAM" id="MobiDB-lite"/>
    </source>
</evidence>
<name>A0ABY2QCN0_9HYPH</name>
<feature type="region of interest" description="Disordered" evidence="1">
    <location>
        <begin position="483"/>
        <end position="519"/>
    </location>
</feature>
<gene>
    <name evidence="2" type="ORF">E6C48_02105</name>
</gene>
<accession>A0ABY2QCN0</accession>